<keyword evidence="9 16" id="KW-1133">Transmembrane helix</keyword>
<evidence type="ECO:0000256" key="8">
    <source>
        <dbReference type="ARBA" id="ARBA00022963"/>
    </source>
</evidence>
<comment type="subcellular location">
    <subcellularLocation>
        <location evidence="2">Cell inner membrane</location>
        <topology evidence="2">Single-pass membrane protein</topology>
        <orientation evidence="2">Periplasmic side</orientation>
    </subcellularLocation>
</comment>
<evidence type="ECO:0000256" key="15">
    <source>
        <dbReference type="ARBA" id="ARBA00033028"/>
    </source>
</evidence>
<evidence type="ECO:0000256" key="2">
    <source>
        <dbReference type="ARBA" id="ARBA00004383"/>
    </source>
</evidence>
<evidence type="ECO:0000256" key="3">
    <source>
        <dbReference type="ARBA" id="ARBA00010358"/>
    </source>
</evidence>
<evidence type="ECO:0000256" key="12">
    <source>
        <dbReference type="ARBA" id="ARBA00023186"/>
    </source>
</evidence>
<evidence type="ECO:0000256" key="10">
    <source>
        <dbReference type="ARBA" id="ARBA00023098"/>
    </source>
</evidence>
<keyword evidence="11 16" id="KW-0472">Membrane</keyword>
<reference evidence="17" key="1">
    <citation type="journal article" date="2014" name="Int. J. Syst. Evol. Microbiol.">
        <title>Complete genome sequence of Corynebacterium casei LMG S-19264T (=DSM 44701T), isolated from a smear-ripened cheese.</title>
        <authorList>
            <consortium name="US DOE Joint Genome Institute (JGI-PGF)"/>
            <person name="Walter F."/>
            <person name="Albersmeier A."/>
            <person name="Kalinowski J."/>
            <person name="Ruckert C."/>
        </authorList>
    </citation>
    <scope>NUCLEOTIDE SEQUENCE</scope>
    <source>
        <strain evidence="17">NBRC 110071</strain>
    </source>
</reference>
<dbReference type="Proteomes" id="UP001161389">
    <property type="component" value="Unassembled WGS sequence"/>
</dbReference>
<dbReference type="Pfam" id="PF03280">
    <property type="entry name" value="Lipase_chap"/>
    <property type="match status" value="1"/>
</dbReference>
<dbReference type="SUPFAM" id="SSF158855">
    <property type="entry name" value="Lipase chaperone-like"/>
    <property type="match status" value="1"/>
</dbReference>
<dbReference type="GO" id="GO:0016042">
    <property type="term" value="P:lipid catabolic process"/>
    <property type="evidence" value="ECO:0007669"/>
    <property type="project" value="UniProtKB-UniRule"/>
</dbReference>
<keyword evidence="18" id="KW-1185">Reference proteome</keyword>
<keyword evidence="5 16" id="KW-1003">Cell membrane</keyword>
<keyword evidence="10 16" id="KW-0443">Lipid metabolism</keyword>
<keyword evidence="12 16" id="KW-0143">Chaperone</keyword>
<comment type="function">
    <text evidence="1 16">May be involved in the folding of the extracellular lipase during its passage through the periplasm.</text>
</comment>
<evidence type="ECO:0000256" key="1">
    <source>
        <dbReference type="ARBA" id="ARBA00003280"/>
    </source>
</evidence>
<evidence type="ECO:0000256" key="4">
    <source>
        <dbReference type="ARBA" id="ARBA00019692"/>
    </source>
</evidence>
<evidence type="ECO:0000256" key="7">
    <source>
        <dbReference type="ARBA" id="ARBA00022692"/>
    </source>
</evidence>
<evidence type="ECO:0000256" key="16">
    <source>
        <dbReference type="HAMAP-Rule" id="MF_00790"/>
    </source>
</evidence>
<dbReference type="AlphaFoldDB" id="A0AA37SFE2"/>
<evidence type="ECO:0000256" key="13">
    <source>
        <dbReference type="ARBA" id="ARBA00030948"/>
    </source>
</evidence>
<proteinExistence type="inferred from homology"/>
<dbReference type="EMBL" id="BSNM01000016">
    <property type="protein sequence ID" value="GLQ33049.1"/>
    <property type="molecule type" value="Genomic_DNA"/>
</dbReference>
<keyword evidence="8 16" id="KW-0442">Lipid degradation</keyword>
<keyword evidence="7 16" id="KW-0812">Transmembrane</keyword>
<dbReference type="GO" id="GO:0051082">
    <property type="term" value="F:unfolded protein binding"/>
    <property type="evidence" value="ECO:0007669"/>
    <property type="project" value="UniProtKB-UniRule"/>
</dbReference>
<gene>
    <name evidence="16" type="primary">lifO</name>
    <name evidence="17" type="ORF">GCM10007876_35280</name>
</gene>
<dbReference type="InterPro" id="IPR004961">
    <property type="entry name" value="Lipase_chaperone"/>
</dbReference>
<protein>
    <recommendedName>
        <fullName evidence="4 16">Lipase chaperone</fullName>
    </recommendedName>
    <alternativeName>
        <fullName evidence="16">Lipase activator protein</fullName>
    </alternativeName>
    <alternativeName>
        <fullName evidence="15 16">lipase Foldase</fullName>
    </alternativeName>
    <alternativeName>
        <fullName evidence="13 16">lipase helper protein</fullName>
    </alternativeName>
    <alternativeName>
        <fullName evidence="14 16">lipase modulator</fullName>
    </alternativeName>
</protein>
<keyword evidence="6 16" id="KW-0997">Cell inner membrane</keyword>
<dbReference type="RefSeq" id="WP_284383260.1">
    <property type="nucleotide sequence ID" value="NZ_BSNM01000016.1"/>
</dbReference>
<evidence type="ECO:0000256" key="6">
    <source>
        <dbReference type="ARBA" id="ARBA00022519"/>
    </source>
</evidence>
<dbReference type="GO" id="GO:0006457">
    <property type="term" value="P:protein folding"/>
    <property type="evidence" value="ECO:0007669"/>
    <property type="project" value="UniProtKB-UniRule"/>
</dbReference>
<comment type="caution">
    <text evidence="17">The sequence shown here is derived from an EMBL/GenBank/DDBJ whole genome shotgun (WGS) entry which is preliminary data.</text>
</comment>
<evidence type="ECO:0000256" key="14">
    <source>
        <dbReference type="ARBA" id="ARBA00031542"/>
    </source>
</evidence>
<evidence type="ECO:0000256" key="11">
    <source>
        <dbReference type="ARBA" id="ARBA00023136"/>
    </source>
</evidence>
<evidence type="ECO:0000256" key="9">
    <source>
        <dbReference type="ARBA" id="ARBA00022989"/>
    </source>
</evidence>
<sequence>MRVVLLLIFIVLAALGGLSLWFTQSTPELMVSLSPSNSSSNSSTFNTDDSLSNDREKVITYQENQDESTPGLRHEQEILMSLPRSLRGTDVNGGFEVDSNGHLVLSKSNKDFFEYFLSTLGEENLEQVMDRMISLIELKLPSPAKEEAIQLLHNYVDLKRALVNLEQEVGEGLAQYGDSPLAQHKARLDMLSGLRNQYLGNEAATAFFGESEDFDRYMLDKMAVTSNATLSDQERSQALVSLMENAPESIKPRLEDEYKMQKLNLDVENLRASGAGNEAIYQARSQVLGEDAAQRLAQVDQAQAEWTNKYQDYQTQKAQIDSEGLSEEAYQTQVEALQTRLFEENEIRRVQALDRIKGS</sequence>
<organism evidence="17 18">
    <name type="scientific">Litoribrevibacter albus</name>
    <dbReference type="NCBI Taxonomy" id="1473156"/>
    <lineage>
        <taxon>Bacteria</taxon>
        <taxon>Pseudomonadati</taxon>
        <taxon>Pseudomonadota</taxon>
        <taxon>Gammaproteobacteria</taxon>
        <taxon>Oceanospirillales</taxon>
        <taxon>Oceanospirillaceae</taxon>
        <taxon>Litoribrevibacter</taxon>
    </lineage>
</organism>
<reference evidence="17" key="2">
    <citation type="submission" date="2023-01" db="EMBL/GenBank/DDBJ databases">
        <title>Draft genome sequence of Litoribrevibacter albus strain NBRC 110071.</title>
        <authorList>
            <person name="Sun Q."/>
            <person name="Mori K."/>
        </authorList>
    </citation>
    <scope>NUCLEOTIDE SEQUENCE</scope>
    <source>
        <strain evidence="17">NBRC 110071</strain>
    </source>
</reference>
<evidence type="ECO:0000313" key="17">
    <source>
        <dbReference type="EMBL" id="GLQ33049.1"/>
    </source>
</evidence>
<accession>A0AA37SFE2</accession>
<dbReference type="HAMAP" id="MF_00790">
    <property type="entry name" value="Lipase_chap"/>
    <property type="match status" value="1"/>
</dbReference>
<comment type="similarity">
    <text evidence="3 16">Belongs to the lipase chaperone family.</text>
</comment>
<name>A0AA37SFE2_9GAMM</name>
<evidence type="ECO:0000256" key="5">
    <source>
        <dbReference type="ARBA" id="ARBA00022475"/>
    </source>
</evidence>
<dbReference type="GO" id="GO:0005886">
    <property type="term" value="C:plasma membrane"/>
    <property type="evidence" value="ECO:0007669"/>
    <property type="project" value="UniProtKB-SubCell"/>
</dbReference>
<evidence type="ECO:0000313" key="18">
    <source>
        <dbReference type="Proteomes" id="UP001161389"/>
    </source>
</evidence>